<dbReference type="InterPro" id="IPR000873">
    <property type="entry name" value="AMP-dep_synth/lig_dom"/>
</dbReference>
<keyword evidence="3" id="KW-0547">Nucleotide-binding</keyword>
<dbReference type="Gene3D" id="3.40.50.12780">
    <property type="entry name" value="N-terminal domain of ligase-like"/>
    <property type="match status" value="1"/>
</dbReference>
<sequence>MTVKCVFDVHPDDKFACMADIGWITSHILITIFESTPVYPMPSKHWQTVEKHRLTQFYSTPTTICLLCQLGAHHVEGHNLSTLQAWNWYKEECTIVNTFWQTETGSIVMTPFPGAIETKPGSTTVPFFGIDPFILDPMSRMHVQELEGNDIKGVLALSIPWPSIAHTIYGNHKCYLETYMKLYPGLIYTGDGAAHDEHSHIWIQGLIDYVINVPGHCLSMSKIESTLIMHKGVAETAVIGAADELTSQAMAFTKELVLQVWKVIGPFAVLKKTYIVSNLPKTCNGQIMCCIMHKLTELGMVDIIKNIAESA</sequence>
<feature type="domain" description="AMP-dependent synthetase/ligase" evidence="5">
    <location>
        <begin position="7"/>
        <end position="138"/>
    </location>
</feature>
<dbReference type="InterPro" id="IPR045851">
    <property type="entry name" value="AMP-bd_C_sf"/>
</dbReference>
<evidence type="ECO:0000256" key="3">
    <source>
        <dbReference type="ARBA" id="ARBA00022741"/>
    </source>
</evidence>
<accession>A0A2H3D1G9</accession>
<dbReference type="GO" id="GO:0003987">
    <property type="term" value="F:acetate-CoA ligase activity"/>
    <property type="evidence" value="ECO:0007669"/>
    <property type="project" value="UniProtKB-EC"/>
</dbReference>
<dbReference type="PANTHER" id="PTHR24095">
    <property type="entry name" value="ACETYL-COENZYME A SYNTHETASE"/>
    <property type="match status" value="1"/>
</dbReference>
<keyword evidence="2" id="KW-0436">Ligase</keyword>
<keyword evidence="8" id="KW-1185">Reference proteome</keyword>
<dbReference type="SUPFAM" id="SSF56801">
    <property type="entry name" value="Acetyl-CoA synthetase-like"/>
    <property type="match status" value="1"/>
</dbReference>
<evidence type="ECO:0000313" key="7">
    <source>
        <dbReference type="EMBL" id="PBK85272.1"/>
    </source>
</evidence>
<evidence type="ECO:0000256" key="4">
    <source>
        <dbReference type="ARBA" id="ARBA00022840"/>
    </source>
</evidence>
<dbReference type="InterPro" id="IPR042099">
    <property type="entry name" value="ANL_N_sf"/>
</dbReference>
<dbReference type="OMA" id="CANMECI"/>
<organism evidence="7 8">
    <name type="scientific">Armillaria gallica</name>
    <name type="common">Bulbous honey fungus</name>
    <name type="synonym">Armillaria bulbosa</name>
    <dbReference type="NCBI Taxonomy" id="47427"/>
    <lineage>
        <taxon>Eukaryota</taxon>
        <taxon>Fungi</taxon>
        <taxon>Dikarya</taxon>
        <taxon>Basidiomycota</taxon>
        <taxon>Agaricomycotina</taxon>
        <taxon>Agaricomycetes</taxon>
        <taxon>Agaricomycetidae</taxon>
        <taxon>Agaricales</taxon>
        <taxon>Marasmiineae</taxon>
        <taxon>Physalacriaceae</taxon>
        <taxon>Armillaria</taxon>
    </lineage>
</organism>
<dbReference type="GO" id="GO:0005524">
    <property type="term" value="F:ATP binding"/>
    <property type="evidence" value="ECO:0007669"/>
    <property type="project" value="UniProtKB-KW"/>
</dbReference>
<evidence type="ECO:0000256" key="2">
    <source>
        <dbReference type="ARBA" id="ARBA00022598"/>
    </source>
</evidence>
<proteinExistence type="predicted"/>
<dbReference type="STRING" id="47427.A0A2H3D1G9"/>
<keyword evidence="4" id="KW-0067">ATP-binding</keyword>
<reference evidence="8" key="1">
    <citation type="journal article" date="2017" name="Nat. Ecol. Evol.">
        <title>Genome expansion and lineage-specific genetic innovations in the forest pathogenic fungi Armillaria.</title>
        <authorList>
            <person name="Sipos G."/>
            <person name="Prasanna A.N."/>
            <person name="Walter M.C."/>
            <person name="O'Connor E."/>
            <person name="Balint B."/>
            <person name="Krizsan K."/>
            <person name="Kiss B."/>
            <person name="Hess J."/>
            <person name="Varga T."/>
            <person name="Slot J."/>
            <person name="Riley R."/>
            <person name="Boka B."/>
            <person name="Rigling D."/>
            <person name="Barry K."/>
            <person name="Lee J."/>
            <person name="Mihaltcheva S."/>
            <person name="LaButti K."/>
            <person name="Lipzen A."/>
            <person name="Waldron R."/>
            <person name="Moloney N.M."/>
            <person name="Sperisen C."/>
            <person name="Kredics L."/>
            <person name="Vagvoelgyi C."/>
            <person name="Patrignani A."/>
            <person name="Fitzpatrick D."/>
            <person name="Nagy I."/>
            <person name="Doyle S."/>
            <person name="Anderson J.B."/>
            <person name="Grigoriev I.V."/>
            <person name="Gueldener U."/>
            <person name="Muensterkoetter M."/>
            <person name="Nagy L.G."/>
        </authorList>
    </citation>
    <scope>NUCLEOTIDE SEQUENCE [LARGE SCALE GENOMIC DNA]</scope>
    <source>
        <strain evidence="8">Ar21-2</strain>
    </source>
</reference>
<dbReference type="AlphaFoldDB" id="A0A2H3D1G9"/>
<dbReference type="Gene3D" id="3.30.300.30">
    <property type="match status" value="1"/>
</dbReference>
<dbReference type="EC" id="6.2.1.1" evidence="1"/>
<dbReference type="GO" id="GO:0006085">
    <property type="term" value="P:acetyl-CoA biosynthetic process"/>
    <property type="evidence" value="ECO:0007669"/>
    <property type="project" value="TreeGrafter"/>
</dbReference>
<dbReference type="InParanoid" id="A0A2H3D1G9"/>
<protein>
    <recommendedName>
        <fullName evidence="1">acetate--CoA ligase</fullName>
        <ecNumber evidence="1">6.2.1.1</ecNumber>
    </recommendedName>
</protein>
<dbReference type="Proteomes" id="UP000217790">
    <property type="component" value="Unassembled WGS sequence"/>
</dbReference>
<dbReference type="GO" id="GO:0005829">
    <property type="term" value="C:cytosol"/>
    <property type="evidence" value="ECO:0007669"/>
    <property type="project" value="TreeGrafter"/>
</dbReference>
<dbReference type="Pfam" id="PF00501">
    <property type="entry name" value="AMP-binding"/>
    <property type="match status" value="1"/>
</dbReference>
<dbReference type="InterPro" id="IPR025110">
    <property type="entry name" value="AMP-bd_C"/>
</dbReference>
<feature type="domain" description="AMP-binding enzyme C-terminal" evidence="6">
    <location>
        <begin position="222"/>
        <end position="285"/>
    </location>
</feature>
<evidence type="ECO:0000259" key="5">
    <source>
        <dbReference type="Pfam" id="PF00501"/>
    </source>
</evidence>
<name>A0A2H3D1G9_ARMGA</name>
<evidence type="ECO:0000256" key="1">
    <source>
        <dbReference type="ARBA" id="ARBA00013275"/>
    </source>
</evidence>
<dbReference type="EMBL" id="KZ293692">
    <property type="protein sequence ID" value="PBK85272.1"/>
    <property type="molecule type" value="Genomic_DNA"/>
</dbReference>
<evidence type="ECO:0000313" key="8">
    <source>
        <dbReference type="Proteomes" id="UP000217790"/>
    </source>
</evidence>
<dbReference type="PANTHER" id="PTHR24095:SF14">
    <property type="entry name" value="ACETYL-COENZYME A SYNTHETASE 1"/>
    <property type="match status" value="1"/>
</dbReference>
<dbReference type="Pfam" id="PF13193">
    <property type="entry name" value="AMP-binding_C"/>
    <property type="match status" value="1"/>
</dbReference>
<evidence type="ECO:0000259" key="6">
    <source>
        <dbReference type="Pfam" id="PF13193"/>
    </source>
</evidence>
<gene>
    <name evidence="7" type="ORF">ARMGADRAFT_1129742</name>
</gene>
<dbReference type="OrthoDB" id="3019160at2759"/>